<evidence type="ECO:0000313" key="2">
    <source>
        <dbReference type="EMBL" id="MPC89595.1"/>
    </source>
</evidence>
<evidence type="ECO:0000256" key="1">
    <source>
        <dbReference type="SAM" id="MobiDB-lite"/>
    </source>
</evidence>
<keyword evidence="3" id="KW-1185">Reference proteome</keyword>
<feature type="compositionally biased region" description="Basic and acidic residues" evidence="1">
    <location>
        <begin position="131"/>
        <end position="148"/>
    </location>
</feature>
<reference evidence="2 3" key="1">
    <citation type="submission" date="2019-05" db="EMBL/GenBank/DDBJ databases">
        <title>Another draft genome of Portunus trituberculatus and its Hox gene families provides insights of decapod evolution.</title>
        <authorList>
            <person name="Jeong J.-H."/>
            <person name="Song I."/>
            <person name="Kim S."/>
            <person name="Choi T."/>
            <person name="Kim D."/>
            <person name="Ryu S."/>
            <person name="Kim W."/>
        </authorList>
    </citation>
    <scope>NUCLEOTIDE SEQUENCE [LARGE SCALE GENOMIC DNA]</scope>
    <source>
        <tissue evidence="2">Muscle</tissue>
    </source>
</reference>
<dbReference type="EMBL" id="VSRR010081567">
    <property type="protein sequence ID" value="MPC89595.1"/>
    <property type="molecule type" value="Genomic_DNA"/>
</dbReference>
<protein>
    <submittedName>
        <fullName evidence="2">Uncharacterized protein</fullName>
    </submittedName>
</protein>
<comment type="caution">
    <text evidence="2">The sequence shown here is derived from an EMBL/GenBank/DDBJ whole genome shotgun (WGS) entry which is preliminary data.</text>
</comment>
<gene>
    <name evidence="2" type="ORF">E2C01_084549</name>
</gene>
<feature type="compositionally biased region" description="Basic residues" evidence="1">
    <location>
        <begin position="53"/>
        <end position="67"/>
    </location>
</feature>
<feature type="compositionally biased region" description="Basic and acidic residues" evidence="1">
    <location>
        <begin position="115"/>
        <end position="124"/>
    </location>
</feature>
<sequence length="148" mass="16059">MRVLGHGSATNGGFGKKVMDKWLGRRNREIRSRARPISTETSEAEERADRWRPTSRRAKGGRKHAKVVKSGGGLDFILGGRTVGNTLPAGKGRPGCPKCQAALSPQPADAAAGSKEGEGQERTRCLALVWSDHDQPPLTRPIDRDRQP</sequence>
<feature type="compositionally biased region" description="Low complexity" evidence="1">
    <location>
        <begin position="100"/>
        <end position="112"/>
    </location>
</feature>
<accession>A0A5B7J4A9</accession>
<feature type="region of interest" description="Disordered" evidence="1">
    <location>
        <begin position="33"/>
        <end position="67"/>
    </location>
</feature>
<dbReference type="Proteomes" id="UP000324222">
    <property type="component" value="Unassembled WGS sequence"/>
</dbReference>
<evidence type="ECO:0000313" key="3">
    <source>
        <dbReference type="Proteomes" id="UP000324222"/>
    </source>
</evidence>
<proteinExistence type="predicted"/>
<dbReference type="AlphaFoldDB" id="A0A5B7J4A9"/>
<feature type="region of interest" description="Disordered" evidence="1">
    <location>
        <begin position="88"/>
        <end position="124"/>
    </location>
</feature>
<organism evidence="2 3">
    <name type="scientific">Portunus trituberculatus</name>
    <name type="common">Swimming crab</name>
    <name type="synonym">Neptunus trituberculatus</name>
    <dbReference type="NCBI Taxonomy" id="210409"/>
    <lineage>
        <taxon>Eukaryota</taxon>
        <taxon>Metazoa</taxon>
        <taxon>Ecdysozoa</taxon>
        <taxon>Arthropoda</taxon>
        <taxon>Crustacea</taxon>
        <taxon>Multicrustacea</taxon>
        <taxon>Malacostraca</taxon>
        <taxon>Eumalacostraca</taxon>
        <taxon>Eucarida</taxon>
        <taxon>Decapoda</taxon>
        <taxon>Pleocyemata</taxon>
        <taxon>Brachyura</taxon>
        <taxon>Eubrachyura</taxon>
        <taxon>Portunoidea</taxon>
        <taxon>Portunidae</taxon>
        <taxon>Portuninae</taxon>
        <taxon>Portunus</taxon>
    </lineage>
</organism>
<name>A0A5B7J4A9_PORTR</name>
<feature type="region of interest" description="Disordered" evidence="1">
    <location>
        <begin position="129"/>
        <end position="148"/>
    </location>
</feature>